<proteinExistence type="predicted"/>
<dbReference type="STRING" id="1789004.FEMY_17640"/>
<evidence type="ECO:0000259" key="3">
    <source>
        <dbReference type="Pfam" id="PF13439"/>
    </source>
</evidence>
<feature type="domain" description="Glycosyl transferase family 1" evidence="2">
    <location>
        <begin position="165"/>
        <end position="301"/>
    </location>
</feature>
<accession>A0A149VWW8</accession>
<dbReference type="PATRIC" id="fig|1789004.3.peg.1802"/>
<dbReference type="InterPro" id="IPR028098">
    <property type="entry name" value="Glyco_trans_4-like_N"/>
</dbReference>
<sequence>MTDRVLRVGIYRPSELPQSFRVYADNVERYFPELGIEAVHFDSKVAIPQTVDVLWDIRSGGGNPPLEFLLDSKIPLVMTVHGFAPISLSGWEYFQTIKGAFLSKRYARDKLKRWEELKEGVAAMIAVSQFTKGEAVRLTGVPEHKIVVCPHGVSPEFGVQEPQMPKENYFLHISNNEPRKNVARIVEAFQRLKKTHDVRLKLKLPRAEGGKYQNIKGVELIQGMLSTEDLVELYQKASGFVFPSLYEGFGMPILEAMACGCPIITSNVSACPEVAGEAAIIIDPRNVQALQNAMEQLIDQTHGISQSLITAGLQRAARFDWKKSAEGHATAMIHAVNMD</sequence>
<dbReference type="Proteomes" id="UP000075653">
    <property type="component" value="Unassembled WGS sequence"/>
</dbReference>
<dbReference type="Gene3D" id="3.40.50.2000">
    <property type="entry name" value="Glycogen Phosphorylase B"/>
    <property type="match status" value="2"/>
</dbReference>
<keyword evidence="4" id="KW-0328">Glycosyltransferase</keyword>
<dbReference type="RefSeq" id="WP_062188271.1">
    <property type="nucleotide sequence ID" value="NZ_LRRD01000041.1"/>
</dbReference>
<gene>
    <name evidence="4" type="ORF">FEMY_17640</name>
</gene>
<dbReference type="CDD" id="cd03809">
    <property type="entry name" value="GT4_MtfB-like"/>
    <property type="match status" value="1"/>
</dbReference>
<dbReference type="SUPFAM" id="SSF53756">
    <property type="entry name" value="UDP-Glycosyltransferase/glycogen phosphorylase"/>
    <property type="match status" value="1"/>
</dbReference>
<dbReference type="EC" id="2.4.1.11" evidence="4"/>
<evidence type="ECO:0000313" key="5">
    <source>
        <dbReference type="Proteomes" id="UP000075653"/>
    </source>
</evidence>
<dbReference type="Pfam" id="PF00534">
    <property type="entry name" value="Glycos_transf_1"/>
    <property type="match status" value="1"/>
</dbReference>
<evidence type="ECO:0000256" key="1">
    <source>
        <dbReference type="ARBA" id="ARBA00022679"/>
    </source>
</evidence>
<dbReference type="AlphaFoldDB" id="A0A149VWW8"/>
<evidence type="ECO:0000313" key="4">
    <source>
        <dbReference type="EMBL" id="KXW57717.1"/>
    </source>
</evidence>
<keyword evidence="5" id="KW-1185">Reference proteome</keyword>
<dbReference type="EMBL" id="LRRD01000041">
    <property type="protein sequence ID" value="KXW57717.1"/>
    <property type="molecule type" value="Genomic_DNA"/>
</dbReference>
<dbReference type="InterPro" id="IPR001296">
    <property type="entry name" value="Glyco_trans_1"/>
</dbReference>
<dbReference type="GO" id="GO:0004373">
    <property type="term" value="F:alpha-1,4-glucan glucosyltransferase (UDP-glucose donor) activity"/>
    <property type="evidence" value="ECO:0007669"/>
    <property type="project" value="UniProtKB-EC"/>
</dbReference>
<keyword evidence="1 4" id="KW-0808">Transferase</keyword>
<dbReference type="PANTHER" id="PTHR46401:SF2">
    <property type="entry name" value="GLYCOSYLTRANSFERASE WBBK-RELATED"/>
    <property type="match status" value="1"/>
</dbReference>
<feature type="domain" description="Glycosyltransferase subfamily 4-like N-terminal" evidence="3">
    <location>
        <begin position="70"/>
        <end position="156"/>
    </location>
</feature>
<protein>
    <submittedName>
        <fullName evidence="4">Glycogen synthase</fullName>
        <ecNumber evidence="4">2.4.1.11</ecNumber>
    </submittedName>
</protein>
<name>A0A149VWW8_9PROT</name>
<reference evidence="4 5" key="1">
    <citation type="submission" date="2016-01" db="EMBL/GenBank/DDBJ databases">
        <title>Genome sequence of the acidophilic iron oxidising Ferrovum strain Z-31.</title>
        <authorList>
            <person name="Poehlein A."/>
            <person name="Ullrich S.R."/>
            <person name="Schloemann M."/>
            <person name="Muehling M."/>
            <person name="Daniel R."/>
        </authorList>
    </citation>
    <scope>NUCLEOTIDE SEQUENCE [LARGE SCALE GENOMIC DNA]</scope>
    <source>
        <strain evidence="4 5">Z-31</strain>
    </source>
</reference>
<dbReference type="Pfam" id="PF13439">
    <property type="entry name" value="Glyco_transf_4"/>
    <property type="match status" value="1"/>
</dbReference>
<comment type="caution">
    <text evidence="4">The sequence shown here is derived from an EMBL/GenBank/DDBJ whole genome shotgun (WGS) entry which is preliminary data.</text>
</comment>
<dbReference type="PANTHER" id="PTHR46401">
    <property type="entry name" value="GLYCOSYLTRANSFERASE WBBK-RELATED"/>
    <property type="match status" value="1"/>
</dbReference>
<evidence type="ECO:0000259" key="2">
    <source>
        <dbReference type="Pfam" id="PF00534"/>
    </source>
</evidence>
<organism evidence="4 5">
    <name type="scientific">Ferrovum myxofaciens</name>
    <dbReference type="NCBI Taxonomy" id="416213"/>
    <lineage>
        <taxon>Bacteria</taxon>
        <taxon>Pseudomonadati</taxon>
        <taxon>Pseudomonadota</taxon>
        <taxon>Betaproteobacteria</taxon>
        <taxon>Ferrovales</taxon>
        <taxon>Ferrovaceae</taxon>
        <taxon>Ferrovum</taxon>
    </lineage>
</organism>